<keyword evidence="3" id="KW-1185">Reference proteome</keyword>
<keyword evidence="1" id="KW-0472">Membrane</keyword>
<dbReference type="Pfam" id="PF04854">
    <property type="entry name" value="DUF624"/>
    <property type="match status" value="1"/>
</dbReference>
<feature type="transmembrane region" description="Helical" evidence="1">
    <location>
        <begin position="20"/>
        <end position="42"/>
    </location>
</feature>
<sequence>MVQFVTNGLYRFCEWVMRLAYLNILWVSFSIAGLVVLGIMPATAATFSVTRKWVTGNTDIPIFQTFWKAYKKEFLRINIIGCILSVIAAVFYFDFVILGVFHEQMSIMKFIFMSLLFVYGVIVLFIFPVYAHYNIPLLHTFKYALIIGFSRPLHTLGMAAGALGVTYLILLHVTFIVFFSGSVFCWVVTWFAVKAFYSIDHSYAKRQAI</sequence>
<comment type="caution">
    <text evidence="2">The sequence shown here is derived from an EMBL/GenBank/DDBJ whole genome shotgun (WGS) entry which is preliminary data.</text>
</comment>
<accession>A0ABV5WF58</accession>
<feature type="transmembrane region" description="Helical" evidence="1">
    <location>
        <begin position="175"/>
        <end position="197"/>
    </location>
</feature>
<dbReference type="Proteomes" id="UP001589609">
    <property type="component" value="Unassembled WGS sequence"/>
</dbReference>
<evidence type="ECO:0000256" key="1">
    <source>
        <dbReference type="SAM" id="Phobius"/>
    </source>
</evidence>
<feature type="transmembrane region" description="Helical" evidence="1">
    <location>
        <begin position="77"/>
        <end position="101"/>
    </location>
</feature>
<dbReference type="RefSeq" id="WP_379949536.1">
    <property type="nucleotide sequence ID" value="NZ_JBHMAF010000065.1"/>
</dbReference>
<evidence type="ECO:0000313" key="3">
    <source>
        <dbReference type="Proteomes" id="UP001589609"/>
    </source>
</evidence>
<gene>
    <name evidence="2" type="ORF">ACFFMS_12395</name>
</gene>
<keyword evidence="1" id="KW-0812">Transmembrane</keyword>
<evidence type="ECO:0000313" key="2">
    <source>
        <dbReference type="EMBL" id="MFB9759241.1"/>
    </source>
</evidence>
<feature type="transmembrane region" description="Helical" evidence="1">
    <location>
        <begin position="107"/>
        <end position="131"/>
    </location>
</feature>
<protein>
    <submittedName>
        <fullName evidence="2">YesL family protein</fullName>
    </submittedName>
</protein>
<dbReference type="InterPro" id="IPR006938">
    <property type="entry name" value="DUF624"/>
</dbReference>
<keyword evidence="1" id="KW-1133">Transmembrane helix</keyword>
<name>A0ABV5WF58_9BACI</name>
<dbReference type="EMBL" id="JBHMAF010000065">
    <property type="protein sequence ID" value="MFB9759241.1"/>
    <property type="molecule type" value="Genomic_DNA"/>
</dbReference>
<reference evidence="2 3" key="1">
    <citation type="submission" date="2024-09" db="EMBL/GenBank/DDBJ databases">
        <authorList>
            <person name="Sun Q."/>
            <person name="Mori K."/>
        </authorList>
    </citation>
    <scope>NUCLEOTIDE SEQUENCE [LARGE SCALE GENOMIC DNA]</scope>
    <source>
        <strain evidence="2 3">JCM 11201</strain>
    </source>
</reference>
<organism evidence="2 3">
    <name type="scientific">Ectobacillus funiculus</name>
    <dbReference type="NCBI Taxonomy" id="137993"/>
    <lineage>
        <taxon>Bacteria</taxon>
        <taxon>Bacillati</taxon>
        <taxon>Bacillota</taxon>
        <taxon>Bacilli</taxon>
        <taxon>Bacillales</taxon>
        <taxon>Bacillaceae</taxon>
        <taxon>Ectobacillus</taxon>
    </lineage>
</organism>
<proteinExistence type="predicted"/>